<evidence type="ECO:0000313" key="1">
    <source>
        <dbReference type="EMBL" id="KAJ1949883.1"/>
    </source>
</evidence>
<reference evidence="1" key="1">
    <citation type="submission" date="2022-07" db="EMBL/GenBank/DDBJ databases">
        <title>Phylogenomic reconstructions and comparative analyses of Kickxellomycotina fungi.</title>
        <authorList>
            <person name="Reynolds N.K."/>
            <person name="Stajich J.E."/>
            <person name="Barry K."/>
            <person name="Grigoriev I.V."/>
            <person name="Crous P."/>
            <person name="Smith M.E."/>
        </authorList>
    </citation>
    <scope>NUCLEOTIDE SEQUENCE</scope>
    <source>
        <strain evidence="1">NRRL 5244</strain>
    </source>
</reference>
<keyword evidence="2" id="KW-1185">Reference proteome</keyword>
<comment type="caution">
    <text evidence="1">The sequence shown here is derived from an EMBL/GenBank/DDBJ whole genome shotgun (WGS) entry which is preliminary data.</text>
</comment>
<accession>A0ACC1JFE5</accession>
<name>A0ACC1JFE5_9FUNG</name>
<dbReference type="Proteomes" id="UP001150603">
    <property type="component" value="Unassembled WGS sequence"/>
</dbReference>
<proteinExistence type="predicted"/>
<gene>
    <name evidence="1" type="ORF">FBU59_000948</name>
</gene>
<protein>
    <submittedName>
        <fullName evidence="1">Uncharacterized protein</fullName>
    </submittedName>
</protein>
<evidence type="ECO:0000313" key="2">
    <source>
        <dbReference type="Proteomes" id="UP001150603"/>
    </source>
</evidence>
<sequence>MARRTSGLNKPPLVTFIPRIGDFGLATKSTLGIRSTTDDYAFENSSQGNRGSSCGRGQQSRASSAGTRDTTTHTSNVGTITYAAPEQLTAQTSDYNEKADIYSLGIIFFELYYPFATAMERMLVIKDLRRGVFPPSFVQMWPKEAAFILWLMSEDPEKRPAAKEILQSDLIDVPTLESAQLRKEVTVLKMQLAVANQRNEELSLRVRELERLVDMKLK</sequence>
<organism evidence="1 2">
    <name type="scientific">Linderina macrospora</name>
    <dbReference type="NCBI Taxonomy" id="4868"/>
    <lineage>
        <taxon>Eukaryota</taxon>
        <taxon>Fungi</taxon>
        <taxon>Fungi incertae sedis</taxon>
        <taxon>Zoopagomycota</taxon>
        <taxon>Kickxellomycotina</taxon>
        <taxon>Kickxellomycetes</taxon>
        <taxon>Kickxellales</taxon>
        <taxon>Kickxellaceae</taxon>
        <taxon>Linderina</taxon>
    </lineage>
</organism>
<dbReference type="EMBL" id="JANBPW010000337">
    <property type="protein sequence ID" value="KAJ1949883.1"/>
    <property type="molecule type" value="Genomic_DNA"/>
</dbReference>